<keyword evidence="3" id="KW-1185">Reference proteome</keyword>
<sequence>MASTFENLPFELLEMIFKHLRRPPYSVYSLALTCRKFYIITTPTLYSSICLTNLVSLEKLARTLQENSWLSSLVLELQVHFHSDQTEETHNPLLNVILQMPNLKALVLRSLPLKDILEPTNHRLLSNLMRHRDNIQIEPPTQYVGERLRSLYLGAAFEGYYGDGWLLGASEVVFYMEQLEKLHIQGANIEYVRPDLFAAILPSRKTALKDLSLLNCDLSPDTLEQILAFPNGLTHFTMKGSWPDPSGRFTSWGHSHIIYPNQYVEKFKESSSAGLEYLDLDPWYAESLPDYDSLDCLKHLVIPLHTYELQGVGLNESSAGVPMPSLPASLETLAFHDFNQVGISLDSLVEKVKAGELPNLRAIEYQKLYGQDQEATGGEDWQNETKSLRELGVELSVASRRGSSILLPENDNWPCQCWIFDLEVAWW</sequence>
<organism evidence="2 3">
    <name type="scientific">Penicillium camemberti (strain FM 013)</name>
    <dbReference type="NCBI Taxonomy" id="1429867"/>
    <lineage>
        <taxon>Eukaryota</taxon>
        <taxon>Fungi</taxon>
        <taxon>Dikarya</taxon>
        <taxon>Ascomycota</taxon>
        <taxon>Pezizomycotina</taxon>
        <taxon>Eurotiomycetes</taxon>
        <taxon>Eurotiomycetidae</taxon>
        <taxon>Eurotiales</taxon>
        <taxon>Aspergillaceae</taxon>
        <taxon>Penicillium</taxon>
    </lineage>
</organism>
<dbReference type="InterPro" id="IPR036047">
    <property type="entry name" value="F-box-like_dom_sf"/>
</dbReference>
<dbReference type="SUPFAM" id="SSF81383">
    <property type="entry name" value="F-box domain"/>
    <property type="match status" value="1"/>
</dbReference>
<evidence type="ECO:0000259" key="1">
    <source>
        <dbReference type="PROSITE" id="PS50181"/>
    </source>
</evidence>
<dbReference type="InterPro" id="IPR032675">
    <property type="entry name" value="LRR_dom_sf"/>
</dbReference>
<dbReference type="Pfam" id="PF12937">
    <property type="entry name" value="F-box-like"/>
    <property type="match status" value="1"/>
</dbReference>
<protein>
    <submittedName>
        <fullName evidence="2">Cyclin-like F-box</fullName>
    </submittedName>
</protein>
<accession>A0A0G4PE44</accession>
<dbReference type="CDD" id="cd09917">
    <property type="entry name" value="F-box_SF"/>
    <property type="match status" value="1"/>
</dbReference>
<dbReference type="AlphaFoldDB" id="A0A0G4PE44"/>
<gene>
    <name evidence="2" type="ORF">PCAMFM013_S012g000197</name>
</gene>
<evidence type="ECO:0000313" key="3">
    <source>
        <dbReference type="Proteomes" id="UP000053732"/>
    </source>
</evidence>
<reference evidence="2 3" key="1">
    <citation type="journal article" date="2014" name="Nat. Commun.">
        <title>Multiple recent horizontal transfers of a large genomic region in cheese making fungi.</title>
        <authorList>
            <person name="Cheeseman K."/>
            <person name="Ropars J."/>
            <person name="Renault P."/>
            <person name="Dupont J."/>
            <person name="Gouzy J."/>
            <person name="Branca A."/>
            <person name="Abraham A.L."/>
            <person name="Ceppi M."/>
            <person name="Conseiller E."/>
            <person name="Debuchy R."/>
            <person name="Malagnac F."/>
            <person name="Goarin A."/>
            <person name="Silar P."/>
            <person name="Lacoste S."/>
            <person name="Sallet E."/>
            <person name="Bensimon A."/>
            <person name="Giraud T."/>
            <person name="Brygoo Y."/>
        </authorList>
    </citation>
    <scope>NUCLEOTIDE SEQUENCE [LARGE SCALE GENOMIC DNA]</scope>
    <source>
        <strain evidence="3">FM 013</strain>
    </source>
</reference>
<dbReference type="STRING" id="1429867.A0A0G4PE44"/>
<feature type="domain" description="F-box" evidence="1">
    <location>
        <begin position="2"/>
        <end position="49"/>
    </location>
</feature>
<dbReference type="InterPro" id="IPR001810">
    <property type="entry name" value="F-box_dom"/>
</dbReference>
<dbReference type="EMBL" id="HG793145">
    <property type="protein sequence ID" value="CRL24587.1"/>
    <property type="molecule type" value="Genomic_DNA"/>
</dbReference>
<dbReference type="Gene3D" id="3.80.10.10">
    <property type="entry name" value="Ribonuclease Inhibitor"/>
    <property type="match status" value="1"/>
</dbReference>
<dbReference type="PROSITE" id="PS50181">
    <property type="entry name" value="FBOX"/>
    <property type="match status" value="1"/>
</dbReference>
<proteinExistence type="predicted"/>
<dbReference type="SUPFAM" id="SSF52047">
    <property type="entry name" value="RNI-like"/>
    <property type="match status" value="1"/>
</dbReference>
<name>A0A0G4PE44_PENC3</name>
<dbReference type="Proteomes" id="UP000053732">
    <property type="component" value="Unassembled WGS sequence"/>
</dbReference>
<evidence type="ECO:0000313" key="2">
    <source>
        <dbReference type="EMBL" id="CRL24587.1"/>
    </source>
</evidence>